<reference evidence="2 3" key="1">
    <citation type="journal article" date="2023" name="Hortic Res">
        <title>Pangenome of water caltrop reveals structural variations and asymmetric subgenome divergence after allopolyploidization.</title>
        <authorList>
            <person name="Zhang X."/>
            <person name="Chen Y."/>
            <person name="Wang L."/>
            <person name="Yuan Y."/>
            <person name="Fang M."/>
            <person name="Shi L."/>
            <person name="Lu R."/>
            <person name="Comes H.P."/>
            <person name="Ma Y."/>
            <person name="Chen Y."/>
            <person name="Huang G."/>
            <person name="Zhou Y."/>
            <person name="Zheng Z."/>
            <person name="Qiu Y."/>
        </authorList>
    </citation>
    <scope>NUCLEOTIDE SEQUENCE [LARGE SCALE GENOMIC DNA]</scope>
    <source>
        <tissue evidence="2">Roots</tissue>
    </source>
</reference>
<evidence type="ECO:0000313" key="3">
    <source>
        <dbReference type="Proteomes" id="UP001345219"/>
    </source>
</evidence>
<dbReference type="PANTHER" id="PTHR33107:SF5">
    <property type="entry name" value="KUNITZ TRYPSIN INHIBITOR 5"/>
    <property type="match status" value="1"/>
</dbReference>
<dbReference type="CDD" id="cd23375">
    <property type="entry name" value="beta-trefoil_STI_VvMLP-like"/>
    <property type="match status" value="1"/>
</dbReference>
<dbReference type="EMBL" id="JAXIOK010000018">
    <property type="protein sequence ID" value="KAK4749043.1"/>
    <property type="molecule type" value="Genomic_DNA"/>
</dbReference>
<evidence type="ECO:0000256" key="1">
    <source>
        <dbReference type="SAM" id="SignalP"/>
    </source>
</evidence>
<dbReference type="AlphaFoldDB" id="A0AAN7GXX2"/>
<gene>
    <name evidence="2" type="ORF">SAY87_026492</name>
</gene>
<dbReference type="InterPro" id="IPR011065">
    <property type="entry name" value="Kunitz_inhibitor_STI-like_sf"/>
</dbReference>
<accession>A0AAN7GXX2</accession>
<feature type="signal peptide" evidence="1">
    <location>
        <begin position="1"/>
        <end position="25"/>
    </location>
</feature>
<dbReference type="GO" id="GO:0004866">
    <property type="term" value="F:endopeptidase inhibitor activity"/>
    <property type="evidence" value="ECO:0007669"/>
    <property type="project" value="InterPro"/>
</dbReference>
<dbReference type="Gene3D" id="2.80.10.50">
    <property type="match status" value="1"/>
</dbReference>
<dbReference type="InterPro" id="IPR002160">
    <property type="entry name" value="Prot_inh_Kunz-lg"/>
</dbReference>
<dbReference type="PRINTS" id="PR00291">
    <property type="entry name" value="KUNITZINHBTR"/>
</dbReference>
<keyword evidence="3" id="KW-1185">Reference proteome</keyword>
<dbReference type="PANTHER" id="PTHR33107">
    <property type="entry name" value="KUNITZ TRYPSIN INHIBITOR 2"/>
    <property type="match status" value="1"/>
</dbReference>
<sequence length="216" mass="23306">MTPLSSLLSLLFLLASPLFSSSTSAPPPVLDIDGQSLLIGTEYYILPFVRGQGGGLTISPPQNGTCPLTVVQKPLEVDSGLPLTFSPASGKNGVVSVSTDLNVYFSSVMTICIQSTVWMLAPFNDEAGHRFVTTGGRTGNPGQETVNNWFKIEKVKEEEDYYKLVFCPTLCSNCNVVCGDVGVYDDNGVRRLALSDVPFKVKFKKAPLETEAAMKK</sequence>
<organism evidence="2 3">
    <name type="scientific">Trapa incisa</name>
    <dbReference type="NCBI Taxonomy" id="236973"/>
    <lineage>
        <taxon>Eukaryota</taxon>
        <taxon>Viridiplantae</taxon>
        <taxon>Streptophyta</taxon>
        <taxon>Embryophyta</taxon>
        <taxon>Tracheophyta</taxon>
        <taxon>Spermatophyta</taxon>
        <taxon>Magnoliopsida</taxon>
        <taxon>eudicotyledons</taxon>
        <taxon>Gunneridae</taxon>
        <taxon>Pentapetalae</taxon>
        <taxon>rosids</taxon>
        <taxon>malvids</taxon>
        <taxon>Myrtales</taxon>
        <taxon>Lythraceae</taxon>
        <taxon>Trapa</taxon>
    </lineage>
</organism>
<evidence type="ECO:0000313" key="2">
    <source>
        <dbReference type="EMBL" id="KAK4749043.1"/>
    </source>
</evidence>
<proteinExistence type="predicted"/>
<dbReference type="Pfam" id="PF00197">
    <property type="entry name" value="Kunitz_legume"/>
    <property type="match status" value="1"/>
</dbReference>
<dbReference type="Proteomes" id="UP001345219">
    <property type="component" value="Chromosome 21"/>
</dbReference>
<feature type="chain" id="PRO_5042961545" evidence="1">
    <location>
        <begin position="26"/>
        <end position="216"/>
    </location>
</feature>
<dbReference type="SUPFAM" id="SSF50386">
    <property type="entry name" value="STI-like"/>
    <property type="match status" value="1"/>
</dbReference>
<keyword evidence="1" id="KW-0732">Signal</keyword>
<protein>
    <submittedName>
        <fullName evidence="2">Uncharacterized protein</fullName>
    </submittedName>
</protein>
<dbReference type="PROSITE" id="PS00283">
    <property type="entry name" value="SOYBEAN_KUNITZ"/>
    <property type="match status" value="1"/>
</dbReference>
<name>A0AAN7GXX2_9MYRT</name>
<comment type="caution">
    <text evidence="2">The sequence shown here is derived from an EMBL/GenBank/DDBJ whole genome shotgun (WGS) entry which is preliminary data.</text>
</comment>
<dbReference type="SMART" id="SM00452">
    <property type="entry name" value="STI"/>
    <property type="match status" value="1"/>
</dbReference>